<reference evidence="2" key="2">
    <citation type="submission" date="2015-06" db="UniProtKB">
        <authorList>
            <consortium name="EnsemblPlants"/>
        </authorList>
    </citation>
    <scope>IDENTIFICATION</scope>
</reference>
<dbReference type="HOGENOM" id="CLU_135290_0_0_1"/>
<dbReference type="AlphaFoldDB" id="A0A0E0PKN4"/>
<organism evidence="2 3">
    <name type="scientific">Oryza rufipogon</name>
    <name type="common">Brownbeard rice</name>
    <name type="synonym">Asian wild rice</name>
    <dbReference type="NCBI Taxonomy" id="4529"/>
    <lineage>
        <taxon>Eukaryota</taxon>
        <taxon>Viridiplantae</taxon>
        <taxon>Streptophyta</taxon>
        <taxon>Embryophyta</taxon>
        <taxon>Tracheophyta</taxon>
        <taxon>Spermatophyta</taxon>
        <taxon>Magnoliopsida</taxon>
        <taxon>Liliopsida</taxon>
        <taxon>Poales</taxon>
        <taxon>Poaceae</taxon>
        <taxon>BOP clade</taxon>
        <taxon>Oryzoideae</taxon>
        <taxon>Oryzeae</taxon>
        <taxon>Oryzinae</taxon>
        <taxon>Oryza</taxon>
    </lineage>
</organism>
<name>A0A0E0PKN4_ORYRU</name>
<sequence>MAAAMVPAMGKKTKPSPSGRPGAREAGQSAECGGGVEAAEEDDRRDRRRGGSRPWRRIRRAGGWIHVVAEEEEETRGFGDFAAASARDLARLGFATKSGREGRGERGATMLRCPPPPAMVWSPASSLSSHELASLREMAHLTPLSLLLLPLLHVSYSADVAGWRRARR</sequence>
<dbReference type="Proteomes" id="UP000008022">
    <property type="component" value="Unassembled WGS sequence"/>
</dbReference>
<dbReference type="Gramene" id="ORUFI05G12360.1">
    <property type="protein sequence ID" value="ORUFI05G12360.1"/>
    <property type="gene ID" value="ORUFI05G12360"/>
</dbReference>
<evidence type="ECO:0000313" key="2">
    <source>
        <dbReference type="EnsemblPlants" id="ORUFI05G12360.1"/>
    </source>
</evidence>
<dbReference type="EnsemblPlants" id="ORUFI05G12360.1">
    <property type="protein sequence ID" value="ORUFI05G12360.1"/>
    <property type="gene ID" value="ORUFI05G12360"/>
</dbReference>
<accession>A0A0E0PKN4</accession>
<feature type="region of interest" description="Disordered" evidence="1">
    <location>
        <begin position="1"/>
        <end position="52"/>
    </location>
</feature>
<protein>
    <recommendedName>
        <fullName evidence="4">DUF834 domain-containing protein</fullName>
    </recommendedName>
</protein>
<proteinExistence type="predicted"/>
<reference evidence="3" key="1">
    <citation type="submission" date="2013-06" db="EMBL/GenBank/DDBJ databases">
        <authorList>
            <person name="Zhao Q."/>
        </authorList>
    </citation>
    <scope>NUCLEOTIDE SEQUENCE</scope>
    <source>
        <strain evidence="3">cv. W1943</strain>
    </source>
</reference>
<evidence type="ECO:0000313" key="3">
    <source>
        <dbReference type="Proteomes" id="UP000008022"/>
    </source>
</evidence>
<keyword evidence="3" id="KW-1185">Reference proteome</keyword>
<evidence type="ECO:0000256" key="1">
    <source>
        <dbReference type="SAM" id="MobiDB-lite"/>
    </source>
</evidence>
<evidence type="ECO:0008006" key="4">
    <source>
        <dbReference type="Google" id="ProtNLM"/>
    </source>
</evidence>